<sequence>MQAKAQLACGGGGVSPVSHHQWSSDNSSSIGSLLRSQDNASCFPAGAAISPELMASFRDDVAMQQHCAKADAGDLQYLAQAMMRSPNYSM</sequence>
<dbReference type="OrthoDB" id="1903788at2759"/>
<organism evidence="2 3">
    <name type="scientific">Eragrostis curvula</name>
    <name type="common">weeping love grass</name>
    <dbReference type="NCBI Taxonomy" id="38414"/>
    <lineage>
        <taxon>Eukaryota</taxon>
        <taxon>Viridiplantae</taxon>
        <taxon>Streptophyta</taxon>
        <taxon>Embryophyta</taxon>
        <taxon>Tracheophyta</taxon>
        <taxon>Spermatophyta</taxon>
        <taxon>Magnoliopsida</taxon>
        <taxon>Liliopsida</taxon>
        <taxon>Poales</taxon>
        <taxon>Poaceae</taxon>
        <taxon>PACMAD clade</taxon>
        <taxon>Chloridoideae</taxon>
        <taxon>Eragrostideae</taxon>
        <taxon>Eragrostidinae</taxon>
        <taxon>Eragrostis</taxon>
    </lineage>
</organism>
<protein>
    <submittedName>
        <fullName evidence="2">Uncharacterized protein</fullName>
    </submittedName>
</protein>
<dbReference type="AlphaFoldDB" id="A0A5J9UV67"/>
<evidence type="ECO:0000313" key="2">
    <source>
        <dbReference type="EMBL" id="TVU27663.1"/>
    </source>
</evidence>
<accession>A0A5J9UV67</accession>
<feature type="non-terminal residue" evidence="2">
    <location>
        <position position="1"/>
    </location>
</feature>
<feature type="region of interest" description="Disordered" evidence="1">
    <location>
        <begin position="1"/>
        <end position="33"/>
    </location>
</feature>
<keyword evidence="3" id="KW-1185">Reference proteome</keyword>
<dbReference type="Gramene" id="TVU27663">
    <property type="protein sequence ID" value="TVU27663"/>
    <property type="gene ID" value="EJB05_19159"/>
</dbReference>
<proteinExistence type="predicted"/>
<feature type="compositionally biased region" description="Low complexity" evidence="1">
    <location>
        <begin position="18"/>
        <end position="33"/>
    </location>
</feature>
<comment type="caution">
    <text evidence="2">The sequence shown here is derived from an EMBL/GenBank/DDBJ whole genome shotgun (WGS) entry which is preliminary data.</text>
</comment>
<evidence type="ECO:0000313" key="3">
    <source>
        <dbReference type="Proteomes" id="UP000324897"/>
    </source>
</evidence>
<evidence type="ECO:0000256" key="1">
    <source>
        <dbReference type="SAM" id="MobiDB-lite"/>
    </source>
</evidence>
<reference evidence="2 3" key="1">
    <citation type="journal article" date="2019" name="Sci. Rep.">
        <title>A high-quality genome of Eragrostis curvula grass provides insights into Poaceae evolution and supports new strategies to enhance forage quality.</title>
        <authorList>
            <person name="Carballo J."/>
            <person name="Santos B.A.C.M."/>
            <person name="Zappacosta D."/>
            <person name="Garbus I."/>
            <person name="Selva J.P."/>
            <person name="Gallo C.A."/>
            <person name="Diaz A."/>
            <person name="Albertini E."/>
            <person name="Caccamo M."/>
            <person name="Echenique V."/>
        </authorList>
    </citation>
    <scope>NUCLEOTIDE SEQUENCE [LARGE SCALE GENOMIC DNA]</scope>
    <source>
        <strain evidence="3">cv. Victoria</strain>
        <tissue evidence="2">Leaf</tissue>
    </source>
</reference>
<dbReference type="Proteomes" id="UP000324897">
    <property type="component" value="Chromosome 1"/>
</dbReference>
<dbReference type="EMBL" id="RWGY01000011">
    <property type="protein sequence ID" value="TVU27663.1"/>
    <property type="molecule type" value="Genomic_DNA"/>
</dbReference>
<gene>
    <name evidence="2" type="ORF">EJB05_19159</name>
</gene>
<name>A0A5J9UV67_9POAL</name>